<feature type="compositionally biased region" description="Basic and acidic residues" evidence="3">
    <location>
        <begin position="892"/>
        <end position="920"/>
    </location>
</feature>
<feature type="compositionally biased region" description="Polar residues" evidence="3">
    <location>
        <begin position="368"/>
        <end position="391"/>
    </location>
</feature>
<keyword evidence="1 2" id="KW-0175">Coiled coil</keyword>
<dbReference type="OrthoDB" id="3798058at2759"/>
<dbReference type="PANTHER" id="PTHR32083">
    <property type="entry name" value="CILIA AND FLAGELLA-ASSOCIATED PROTEIN 58-RELATED"/>
    <property type="match status" value="1"/>
</dbReference>
<gene>
    <name evidence="4" type="ORF">M011DRAFT_146749</name>
</gene>
<dbReference type="Proteomes" id="UP000799440">
    <property type="component" value="Unassembled WGS sequence"/>
</dbReference>
<evidence type="ECO:0000256" key="2">
    <source>
        <dbReference type="SAM" id="Coils"/>
    </source>
</evidence>
<dbReference type="EMBL" id="MU006583">
    <property type="protein sequence ID" value="KAF2745365.1"/>
    <property type="molecule type" value="Genomic_DNA"/>
</dbReference>
<name>A0A6A6V4E9_9PLEO</name>
<evidence type="ECO:0000256" key="3">
    <source>
        <dbReference type="SAM" id="MobiDB-lite"/>
    </source>
</evidence>
<protein>
    <submittedName>
        <fullName evidence="4">Uncharacterized protein</fullName>
    </submittedName>
</protein>
<feature type="compositionally biased region" description="Low complexity" evidence="3">
    <location>
        <begin position="292"/>
        <end position="307"/>
    </location>
</feature>
<feature type="coiled-coil region" evidence="2">
    <location>
        <begin position="540"/>
        <end position="567"/>
    </location>
</feature>
<feature type="compositionally biased region" description="Basic and acidic residues" evidence="3">
    <location>
        <begin position="25"/>
        <end position="40"/>
    </location>
</feature>
<evidence type="ECO:0000313" key="5">
    <source>
        <dbReference type="Proteomes" id="UP000799440"/>
    </source>
</evidence>
<accession>A0A6A6V4E9</accession>
<feature type="compositionally biased region" description="Polar residues" evidence="3">
    <location>
        <begin position="309"/>
        <end position="319"/>
    </location>
</feature>
<evidence type="ECO:0000256" key="1">
    <source>
        <dbReference type="ARBA" id="ARBA00023054"/>
    </source>
</evidence>
<feature type="coiled-coil region" evidence="2">
    <location>
        <begin position="601"/>
        <end position="635"/>
    </location>
</feature>
<sequence>MAEPGPPHKAAEAPGLRKPPGPSRLRHEIHPESTDDESNRPRGVLEVPNSDPDDDDDEPPGSPGTEEMLKKLSAPRSKRSLDTQPIVVGLLTRGNAPSADLNEPIGFSYGRPTAGLAKPLPVPGKAPANNSGHQSGKKGKENTGFTKALATTDNTSPNNNGVHQPGNGGLPNRRPEARTQSQSLLHVAHSYWRPLTLPGQPAKHRGKAGDNVSIQKQQHRSSFKPSAVSPEGAASRELHEQPLDSLKPLHLPPRGPRKQSFKLHSERQSRKIGGQDAQARQDHGQRVNVEPSRSSSSQELLASQAARETSISSRPSADQSFAAAEGDTVPTPENDTACQGDLSLDRAAGPTIQGSSINEFGLEPMDLSENNAMGSSQTRHSRPCSTQQLQQLHRVASEPQAASEHSRPVSQQQLQPTLQQQQPTLQQQQPTLQQQQPTLQQQQIAPEPLIPPTAVSTQREHPSKSPRTRSSAPSGCSRPTGVRKPQHRTRPQVHTAPIDQAQSPGQVGRFSKLFEGHLQNVRAVFYAEVMQNEHIQDAEIRVRETKIEGLKESVDEAKRDAAAIRERNFDLSVELRYQLKVVADMQKYVSQLKNDHMRNCVEPRARRIAELQREKSNLEKEKAELESEFTRVIQSLQNGRRATSQAFEECLAQYKTSEEKRLALIEVLKRQERLLESEGQKREEMERQLAASLTSIKIQLEANPEKFIEGLNDIRRRFDARDTKDRQDNSVRKCLEVLNDLKELSARHAGKPIKIETETISQCIDPKLSALSAAIGNIKIPTQDLQDLMSNQLAIIKTDILKHQALSAELQKVNSDKDVLSQQLNHQTAKCKELEEKLERFQQTESDLKARATRLETDLAELKRQINDAKPSRRELEQQLIGLRDQLAQANRRADDAASNVEEAKRLRKDNQREAVEQKV</sequence>
<dbReference type="AlphaFoldDB" id="A0A6A6V4E9"/>
<feature type="region of interest" description="Disordered" evidence="3">
    <location>
        <begin position="891"/>
        <end position="920"/>
    </location>
</feature>
<organism evidence="4 5">
    <name type="scientific">Sporormia fimetaria CBS 119925</name>
    <dbReference type="NCBI Taxonomy" id="1340428"/>
    <lineage>
        <taxon>Eukaryota</taxon>
        <taxon>Fungi</taxon>
        <taxon>Dikarya</taxon>
        <taxon>Ascomycota</taxon>
        <taxon>Pezizomycotina</taxon>
        <taxon>Dothideomycetes</taxon>
        <taxon>Pleosporomycetidae</taxon>
        <taxon>Pleosporales</taxon>
        <taxon>Sporormiaceae</taxon>
        <taxon>Sporormia</taxon>
    </lineage>
</organism>
<evidence type="ECO:0000313" key="4">
    <source>
        <dbReference type="EMBL" id="KAF2745365.1"/>
    </source>
</evidence>
<keyword evidence="5" id="KW-1185">Reference proteome</keyword>
<proteinExistence type="predicted"/>
<feature type="region of interest" description="Disordered" evidence="3">
    <location>
        <begin position="111"/>
        <end position="504"/>
    </location>
</feature>
<feature type="compositionally biased region" description="Polar residues" evidence="3">
    <location>
        <begin position="143"/>
        <end position="162"/>
    </location>
</feature>
<dbReference type="Gene3D" id="1.20.5.340">
    <property type="match status" value="1"/>
</dbReference>
<feature type="region of interest" description="Disordered" evidence="3">
    <location>
        <begin position="1"/>
        <end position="82"/>
    </location>
</feature>
<feature type="compositionally biased region" description="Low complexity" evidence="3">
    <location>
        <begin position="411"/>
        <end position="443"/>
    </location>
</feature>
<reference evidence="4" key="1">
    <citation type="journal article" date="2020" name="Stud. Mycol.">
        <title>101 Dothideomycetes genomes: a test case for predicting lifestyles and emergence of pathogens.</title>
        <authorList>
            <person name="Haridas S."/>
            <person name="Albert R."/>
            <person name="Binder M."/>
            <person name="Bloem J."/>
            <person name="Labutti K."/>
            <person name="Salamov A."/>
            <person name="Andreopoulos B."/>
            <person name="Baker S."/>
            <person name="Barry K."/>
            <person name="Bills G."/>
            <person name="Bluhm B."/>
            <person name="Cannon C."/>
            <person name="Castanera R."/>
            <person name="Culley D."/>
            <person name="Daum C."/>
            <person name="Ezra D."/>
            <person name="Gonzalez J."/>
            <person name="Henrissat B."/>
            <person name="Kuo A."/>
            <person name="Liang C."/>
            <person name="Lipzen A."/>
            <person name="Lutzoni F."/>
            <person name="Magnuson J."/>
            <person name="Mondo S."/>
            <person name="Nolan M."/>
            <person name="Ohm R."/>
            <person name="Pangilinan J."/>
            <person name="Park H.-J."/>
            <person name="Ramirez L."/>
            <person name="Alfaro M."/>
            <person name="Sun H."/>
            <person name="Tritt A."/>
            <person name="Yoshinaga Y."/>
            <person name="Zwiers L.-H."/>
            <person name="Turgeon B."/>
            <person name="Goodwin S."/>
            <person name="Spatafora J."/>
            <person name="Crous P."/>
            <person name="Grigoriev I."/>
        </authorList>
    </citation>
    <scope>NUCLEOTIDE SEQUENCE</scope>
    <source>
        <strain evidence="4">CBS 119925</strain>
    </source>
</reference>